<evidence type="ECO:0000313" key="2">
    <source>
        <dbReference type="EMBL" id="KZV44109.1"/>
    </source>
</evidence>
<name>A0A2Z7CHI3_9LAMI</name>
<evidence type="ECO:0000256" key="1">
    <source>
        <dbReference type="SAM" id="MobiDB-lite"/>
    </source>
</evidence>
<gene>
    <name evidence="2" type="ORF">F511_30986</name>
</gene>
<accession>A0A2Z7CHI3</accession>
<feature type="region of interest" description="Disordered" evidence="1">
    <location>
        <begin position="1"/>
        <end position="52"/>
    </location>
</feature>
<evidence type="ECO:0000313" key="3">
    <source>
        <dbReference type="Proteomes" id="UP000250235"/>
    </source>
</evidence>
<dbReference type="Proteomes" id="UP000250235">
    <property type="component" value="Unassembled WGS sequence"/>
</dbReference>
<protein>
    <submittedName>
        <fullName evidence="2">Uncharacterized protein</fullName>
    </submittedName>
</protein>
<keyword evidence="3" id="KW-1185">Reference proteome</keyword>
<reference evidence="2 3" key="1">
    <citation type="journal article" date="2015" name="Proc. Natl. Acad. Sci. U.S.A.">
        <title>The resurrection genome of Boea hygrometrica: A blueprint for survival of dehydration.</title>
        <authorList>
            <person name="Xiao L."/>
            <person name="Yang G."/>
            <person name="Zhang L."/>
            <person name="Yang X."/>
            <person name="Zhao S."/>
            <person name="Ji Z."/>
            <person name="Zhou Q."/>
            <person name="Hu M."/>
            <person name="Wang Y."/>
            <person name="Chen M."/>
            <person name="Xu Y."/>
            <person name="Jin H."/>
            <person name="Xiao X."/>
            <person name="Hu G."/>
            <person name="Bao F."/>
            <person name="Hu Y."/>
            <person name="Wan P."/>
            <person name="Li L."/>
            <person name="Deng X."/>
            <person name="Kuang T."/>
            <person name="Xiang C."/>
            <person name="Zhu J.K."/>
            <person name="Oliver M.J."/>
            <person name="He Y."/>
        </authorList>
    </citation>
    <scope>NUCLEOTIDE SEQUENCE [LARGE SCALE GENOMIC DNA]</scope>
    <source>
        <strain evidence="3">cv. XS01</strain>
    </source>
</reference>
<sequence length="173" mass="19256">MKKHSPSTSARCSRAPDVVVSARRLRPPRDPRIEQHAPSPTQDTKLGKRPRTCATKIGESPEEALQGRISARLDCQFGNVSPRILSRRTEKSRLRLFLFRGSRDDTSFLVYATRSPKIAEKILPPEISAEICSSQPSSSSINIRHQRDTLPAPSDLLFVVVDTKVKHFPSSSA</sequence>
<organism evidence="2 3">
    <name type="scientific">Dorcoceras hygrometricum</name>
    <dbReference type="NCBI Taxonomy" id="472368"/>
    <lineage>
        <taxon>Eukaryota</taxon>
        <taxon>Viridiplantae</taxon>
        <taxon>Streptophyta</taxon>
        <taxon>Embryophyta</taxon>
        <taxon>Tracheophyta</taxon>
        <taxon>Spermatophyta</taxon>
        <taxon>Magnoliopsida</taxon>
        <taxon>eudicotyledons</taxon>
        <taxon>Gunneridae</taxon>
        <taxon>Pentapetalae</taxon>
        <taxon>asterids</taxon>
        <taxon>lamiids</taxon>
        <taxon>Lamiales</taxon>
        <taxon>Gesneriaceae</taxon>
        <taxon>Didymocarpoideae</taxon>
        <taxon>Trichosporeae</taxon>
        <taxon>Loxocarpinae</taxon>
        <taxon>Dorcoceras</taxon>
    </lineage>
</organism>
<proteinExistence type="predicted"/>
<feature type="compositionally biased region" description="Polar residues" evidence="1">
    <location>
        <begin position="1"/>
        <end position="11"/>
    </location>
</feature>
<dbReference type="EMBL" id="KQ997539">
    <property type="protein sequence ID" value="KZV44109.1"/>
    <property type="molecule type" value="Genomic_DNA"/>
</dbReference>
<dbReference type="AlphaFoldDB" id="A0A2Z7CHI3"/>